<dbReference type="STRING" id="1802661.A2649_02005"/>
<proteinExistence type="predicted"/>
<protein>
    <recommendedName>
        <fullName evidence="3">Abortive infection protein-like C-terminal domain-containing protein</fullName>
    </recommendedName>
</protein>
<evidence type="ECO:0000313" key="2">
    <source>
        <dbReference type="Proteomes" id="UP000176893"/>
    </source>
</evidence>
<evidence type="ECO:0008006" key="3">
    <source>
        <dbReference type="Google" id="ProtNLM"/>
    </source>
</evidence>
<accession>A0A1F8EEB7</accession>
<dbReference type="Proteomes" id="UP000176893">
    <property type="component" value="Unassembled WGS sequence"/>
</dbReference>
<reference evidence="1 2" key="1">
    <citation type="journal article" date="2016" name="Nat. Commun.">
        <title>Thousands of microbial genomes shed light on interconnected biogeochemical processes in an aquifer system.</title>
        <authorList>
            <person name="Anantharaman K."/>
            <person name="Brown C.T."/>
            <person name="Hug L.A."/>
            <person name="Sharon I."/>
            <person name="Castelle C.J."/>
            <person name="Probst A.J."/>
            <person name="Thomas B.C."/>
            <person name="Singh A."/>
            <person name="Wilkins M.J."/>
            <person name="Karaoz U."/>
            <person name="Brodie E.L."/>
            <person name="Williams K.H."/>
            <person name="Hubbard S.S."/>
            <person name="Banfield J.F."/>
        </authorList>
    </citation>
    <scope>NUCLEOTIDE SEQUENCE [LARGE SCALE GENOMIC DNA]</scope>
</reference>
<gene>
    <name evidence="1" type="ORF">A2649_02005</name>
</gene>
<name>A0A1F8EEB7_9BACT</name>
<dbReference type="AlphaFoldDB" id="A0A1F8EEB7"/>
<organism evidence="1 2">
    <name type="scientific">Candidatus Yanofskybacteria bacterium RIFCSPHIGHO2_01_FULL_41_26</name>
    <dbReference type="NCBI Taxonomy" id="1802661"/>
    <lineage>
        <taxon>Bacteria</taxon>
        <taxon>Candidatus Yanofskyibacteriota</taxon>
    </lineage>
</organism>
<evidence type="ECO:0000313" key="1">
    <source>
        <dbReference type="EMBL" id="OGM99140.1"/>
    </source>
</evidence>
<dbReference type="EMBL" id="MGJB01000003">
    <property type="protein sequence ID" value="OGM99140.1"/>
    <property type="molecule type" value="Genomic_DNA"/>
</dbReference>
<sequence>MSENLNQNLYSRFGLQINLEKVQDGFQAHLKNALLENLQPIVRPSMYKEPNDLYEVQRQIFKEICRQLFIDFDDYDNSEYGFQWFIEKEFYDEFSGTFEEYLLRLQVFLNITFAHKITAYEFNQLIIEIEKYFNDFPILRHKIKIYKTKPPQILPSTSKRLDKEIMDTLGVLDTEKFKSVLGDFEAGLKTFANAKTDSQFKDVVEDMHASCDEIVKIVLNDKNKSFKHATDKIEHKRLGLNGHQKEIFKNLKNLMDEIKHGSKKNIDRDEVEMIISMSASFIRFVAVKHK</sequence>
<comment type="caution">
    <text evidence="1">The sequence shown here is derived from an EMBL/GenBank/DDBJ whole genome shotgun (WGS) entry which is preliminary data.</text>
</comment>